<keyword evidence="2" id="KW-1185">Reference proteome</keyword>
<dbReference type="Proteomes" id="UP000054018">
    <property type="component" value="Unassembled WGS sequence"/>
</dbReference>
<gene>
    <name evidence="1" type="ORF">PISMIDRAFT_194995</name>
</gene>
<organism evidence="1 2">
    <name type="scientific">Pisolithus microcarpus 441</name>
    <dbReference type="NCBI Taxonomy" id="765257"/>
    <lineage>
        <taxon>Eukaryota</taxon>
        <taxon>Fungi</taxon>
        <taxon>Dikarya</taxon>
        <taxon>Basidiomycota</taxon>
        <taxon>Agaricomycotina</taxon>
        <taxon>Agaricomycetes</taxon>
        <taxon>Agaricomycetidae</taxon>
        <taxon>Boletales</taxon>
        <taxon>Sclerodermatineae</taxon>
        <taxon>Pisolithaceae</taxon>
        <taxon>Pisolithus</taxon>
    </lineage>
</organism>
<sequence>MSGHHERREFILLSPVGEGVDRMHCTLLDIRHTRPQRYCFHRHCAYGLCNAIVPSNLLGAYYHLSWRAPRRGGHTGTNSTNRLV</sequence>
<name>A0A0C9ZE46_9AGAM</name>
<accession>A0A0C9ZE46</accession>
<proteinExistence type="predicted"/>
<evidence type="ECO:0000313" key="2">
    <source>
        <dbReference type="Proteomes" id="UP000054018"/>
    </source>
</evidence>
<reference evidence="2" key="2">
    <citation type="submission" date="2015-01" db="EMBL/GenBank/DDBJ databases">
        <title>Evolutionary Origins and Diversification of the Mycorrhizal Mutualists.</title>
        <authorList>
            <consortium name="DOE Joint Genome Institute"/>
            <consortium name="Mycorrhizal Genomics Consortium"/>
            <person name="Kohler A."/>
            <person name="Kuo A."/>
            <person name="Nagy L.G."/>
            <person name="Floudas D."/>
            <person name="Copeland A."/>
            <person name="Barry K.W."/>
            <person name="Cichocki N."/>
            <person name="Veneault-Fourrey C."/>
            <person name="LaButti K."/>
            <person name="Lindquist E.A."/>
            <person name="Lipzen A."/>
            <person name="Lundell T."/>
            <person name="Morin E."/>
            <person name="Murat C."/>
            <person name="Riley R."/>
            <person name="Ohm R."/>
            <person name="Sun H."/>
            <person name="Tunlid A."/>
            <person name="Henrissat B."/>
            <person name="Grigoriev I.V."/>
            <person name="Hibbett D.S."/>
            <person name="Martin F."/>
        </authorList>
    </citation>
    <scope>NUCLEOTIDE SEQUENCE [LARGE SCALE GENOMIC DNA]</scope>
    <source>
        <strain evidence="2">441</strain>
    </source>
</reference>
<reference evidence="1 2" key="1">
    <citation type="submission" date="2014-04" db="EMBL/GenBank/DDBJ databases">
        <authorList>
            <consortium name="DOE Joint Genome Institute"/>
            <person name="Kuo A."/>
            <person name="Kohler A."/>
            <person name="Costa M.D."/>
            <person name="Nagy L.G."/>
            <person name="Floudas D."/>
            <person name="Copeland A."/>
            <person name="Barry K.W."/>
            <person name="Cichocki N."/>
            <person name="Veneault-Fourrey C."/>
            <person name="LaButti K."/>
            <person name="Lindquist E.A."/>
            <person name="Lipzen A."/>
            <person name="Lundell T."/>
            <person name="Morin E."/>
            <person name="Murat C."/>
            <person name="Sun H."/>
            <person name="Tunlid A."/>
            <person name="Henrissat B."/>
            <person name="Grigoriev I.V."/>
            <person name="Hibbett D.S."/>
            <person name="Martin F."/>
            <person name="Nordberg H.P."/>
            <person name="Cantor M.N."/>
            <person name="Hua S.X."/>
        </authorList>
    </citation>
    <scope>NUCLEOTIDE SEQUENCE [LARGE SCALE GENOMIC DNA]</scope>
    <source>
        <strain evidence="1 2">441</strain>
    </source>
</reference>
<dbReference type="AlphaFoldDB" id="A0A0C9ZE46"/>
<dbReference type="EMBL" id="KN833810">
    <property type="protein sequence ID" value="KIK18223.1"/>
    <property type="molecule type" value="Genomic_DNA"/>
</dbReference>
<evidence type="ECO:0000313" key="1">
    <source>
        <dbReference type="EMBL" id="KIK18223.1"/>
    </source>
</evidence>
<protein>
    <submittedName>
        <fullName evidence="1">Uncharacterized protein</fullName>
    </submittedName>
</protein>
<dbReference type="HOGENOM" id="CLU_2528299_0_0_1"/>